<evidence type="ECO:0000256" key="2">
    <source>
        <dbReference type="ARBA" id="ARBA00022692"/>
    </source>
</evidence>
<evidence type="ECO:0000259" key="10">
    <source>
        <dbReference type="PROSITE" id="PS50853"/>
    </source>
</evidence>
<proteinExistence type="predicted"/>
<evidence type="ECO:0000313" key="11">
    <source>
        <dbReference type="Ensembl" id="ENSAOWP00000012985.1"/>
    </source>
</evidence>
<reference evidence="11" key="2">
    <citation type="submission" date="2025-09" db="UniProtKB">
        <authorList>
            <consortium name="Ensembl"/>
        </authorList>
    </citation>
    <scope>IDENTIFICATION</scope>
</reference>
<dbReference type="PROSITE" id="PS01355">
    <property type="entry name" value="HEMATOPO_REC_S_F1"/>
    <property type="match status" value="1"/>
</dbReference>
<feature type="region of interest" description="Disordered" evidence="8">
    <location>
        <begin position="1"/>
        <end position="34"/>
    </location>
</feature>
<dbReference type="PROSITE" id="PS50853">
    <property type="entry name" value="FN3"/>
    <property type="match status" value="2"/>
</dbReference>
<dbReference type="InterPro" id="IPR036116">
    <property type="entry name" value="FN3_sf"/>
</dbReference>
<comment type="subcellular location">
    <subcellularLocation>
        <location evidence="1">Membrane</location>
        <topology evidence="1">Single-pass type I membrane protein</topology>
    </subcellularLocation>
</comment>
<dbReference type="Gene3D" id="2.60.40.10">
    <property type="entry name" value="Immunoglobulins"/>
    <property type="match status" value="4"/>
</dbReference>
<name>A0A8B9PWP5_APTOW</name>
<keyword evidence="12" id="KW-1185">Reference proteome</keyword>
<dbReference type="InterPro" id="IPR003531">
    <property type="entry name" value="Hempt_rcpt_S_F1_CS"/>
</dbReference>
<feature type="transmembrane region" description="Helical" evidence="9">
    <location>
        <begin position="271"/>
        <end position="291"/>
    </location>
</feature>
<dbReference type="InterPro" id="IPR003961">
    <property type="entry name" value="FN3_dom"/>
</dbReference>
<feature type="domain" description="Fibronectin type-III" evidence="10">
    <location>
        <begin position="458"/>
        <end position="557"/>
    </location>
</feature>
<dbReference type="PANTHER" id="PTHR23037:SF7">
    <property type="entry name" value="INTERLEUKIN-21 RECEPTOR"/>
    <property type="match status" value="1"/>
</dbReference>
<dbReference type="GO" id="GO:0009897">
    <property type="term" value="C:external side of plasma membrane"/>
    <property type="evidence" value="ECO:0007669"/>
    <property type="project" value="TreeGrafter"/>
</dbReference>
<sequence>MHGPDLPRARGRSGAEQPPCAGAGEPGHPDRTNMRNKQWPQSIFFFLLFQYTTHCENLTCFVDYVQTLSCILKNDLGAGSYNLTAAWIPEEDPENTVAACSLLQSTRNTSHTQYMCTVDMTELLADIRVQVDVTEIADRQHMISKGFYMGENIKPQPPFNLTAVFSEGYNISWETIYQNSPFSFLDEELEYQLRYKRRNDTWETQKTKAVHEDKRTLVILPRELQGNTEYEFQVRTRPREGTGYRGFWSDWSPALTLKTSPAAVTQRAGTGWLLLFGVVAMITASITAFLAKQQSLWKKMACIPDPAPFFKPLYLVHNGDFKIPFGMGRDVQQLGVQLSVIAMVLFGGGRGRELPGSLSCLNNYVNTVSCMWAAEEPMGEGPFHLHFTNLWSKGQNASCKLTARESMQNQYHCTIRLASQILETDGYRVSLHGNFFGSNHTYITFPEYSPRKHIKLDPPSNLQVNITTSKCQIWWSVPWYLTEILQYELQYKEHSTPWEIALNKTPTSLLPQMEIEATEFRSGITYIARVRCKVSENEDSYHSQWSEWSQTTLFQRAGIPQLSEKLFNTRTVQFLFIPLSFVTVLYVFWNCKLSSRAKSLSCLNIPTPAAFFQPLYNLHNGNFKDWVGPDEACGQLRGEEASNPNKGPADGVPGLSTQEVISQISLKSMESTNLVAAEENFAFSSGPSQKYVPGRAGEQMDLINALPAFPAYWSVVTVHTAAAPSYTARPGMAAAQLYSRGAAGALLCSFLSRAASRDA</sequence>
<dbReference type="PANTHER" id="PTHR23037">
    <property type="entry name" value="CYTOKINE RECEPTOR"/>
    <property type="match status" value="1"/>
</dbReference>
<dbReference type="InterPro" id="IPR013783">
    <property type="entry name" value="Ig-like_fold"/>
</dbReference>
<accession>A0A8B9PWP5</accession>
<dbReference type="CDD" id="cd00063">
    <property type="entry name" value="FN3"/>
    <property type="match status" value="1"/>
</dbReference>
<dbReference type="AlphaFoldDB" id="A0A8B9PWP5"/>
<keyword evidence="6" id="KW-0675">Receptor</keyword>
<evidence type="ECO:0000256" key="1">
    <source>
        <dbReference type="ARBA" id="ARBA00004479"/>
    </source>
</evidence>
<evidence type="ECO:0000256" key="8">
    <source>
        <dbReference type="SAM" id="MobiDB-lite"/>
    </source>
</evidence>
<keyword evidence="2 9" id="KW-0812">Transmembrane</keyword>
<dbReference type="Ensembl" id="ENSAOWT00000014768.1">
    <property type="protein sequence ID" value="ENSAOWP00000012985.1"/>
    <property type="gene ID" value="ENSAOWG00000008866.1"/>
</dbReference>
<keyword evidence="3" id="KW-0732">Signal</keyword>
<evidence type="ECO:0000256" key="7">
    <source>
        <dbReference type="ARBA" id="ARBA00023180"/>
    </source>
</evidence>
<evidence type="ECO:0000313" key="12">
    <source>
        <dbReference type="Proteomes" id="UP000694424"/>
    </source>
</evidence>
<dbReference type="Proteomes" id="UP000694424">
    <property type="component" value="Unplaced"/>
</dbReference>
<keyword evidence="7" id="KW-0325">Glycoprotein</keyword>
<evidence type="ECO:0000256" key="9">
    <source>
        <dbReference type="SAM" id="Phobius"/>
    </source>
</evidence>
<dbReference type="GO" id="GO:0004896">
    <property type="term" value="F:cytokine receptor activity"/>
    <property type="evidence" value="ECO:0007669"/>
    <property type="project" value="InterPro"/>
</dbReference>
<evidence type="ECO:0000256" key="6">
    <source>
        <dbReference type="ARBA" id="ARBA00023170"/>
    </source>
</evidence>
<organism evidence="11 12">
    <name type="scientific">Apteryx owenii</name>
    <name type="common">Little spotted kiwi</name>
    <dbReference type="NCBI Taxonomy" id="8824"/>
    <lineage>
        <taxon>Eukaryota</taxon>
        <taxon>Metazoa</taxon>
        <taxon>Chordata</taxon>
        <taxon>Craniata</taxon>
        <taxon>Vertebrata</taxon>
        <taxon>Euteleostomi</taxon>
        <taxon>Archelosauria</taxon>
        <taxon>Archosauria</taxon>
        <taxon>Dinosauria</taxon>
        <taxon>Saurischia</taxon>
        <taxon>Theropoda</taxon>
        <taxon>Coelurosauria</taxon>
        <taxon>Aves</taxon>
        <taxon>Palaeognathae</taxon>
        <taxon>Apterygiformes</taxon>
        <taxon>Apterygidae</taxon>
        <taxon>Apteryx</taxon>
    </lineage>
</organism>
<dbReference type="SUPFAM" id="SSF49265">
    <property type="entry name" value="Fibronectin type III"/>
    <property type="match status" value="4"/>
</dbReference>
<feature type="transmembrane region" description="Helical" evidence="9">
    <location>
        <begin position="571"/>
        <end position="589"/>
    </location>
</feature>
<reference evidence="11" key="1">
    <citation type="submission" date="2025-08" db="UniProtKB">
        <authorList>
            <consortium name="Ensembl"/>
        </authorList>
    </citation>
    <scope>IDENTIFICATION</scope>
</reference>
<protein>
    <recommendedName>
        <fullName evidence="10">Fibronectin type-III domain-containing protein</fullName>
    </recommendedName>
</protein>
<feature type="domain" description="Fibronectin type-III" evidence="10">
    <location>
        <begin position="154"/>
        <end position="262"/>
    </location>
</feature>
<keyword evidence="5 9" id="KW-0472">Membrane</keyword>
<evidence type="ECO:0000256" key="3">
    <source>
        <dbReference type="ARBA" id="ARBA00022729"/>
    </source>
</evidence>
<evidence type="ECO:0000256" key="5">
    <source>
        <dbReference type="ARBA" id="ARBA00023136"/>
    </source>
</evidence>
<keyword evidence="4 9" id="KW-1133">Transmembrane helix</keyword>
<evidence type="ECO:0000256" key="4">
    <source>
        <dbReference type="ARBA" id="ARBA00022989"/>
    </source>
</evidence>
<dbReference type="SMART" id="SM00060">
    <property type="entry name" value="FN3"/>
    <property type="match status" value="2"/>
</dbReference>